<keyword evidence="2" id="KW-1185">Reference proteome</keyword>
<dbReference type="KEGG" id="tbi:Tbis_2920"/>
<reference evidence="1 2" key="1">
    <citation type="submission" date="2010-01" db="EMBL/GenBank/DDBJ databases">
        <title>The complete genome of Thermobispora bispora DSM 43833.</title>
        <authorList>
            <consortium name="US DOE Joint Genome Institute (JGI-PGF)"/>
            <person name="Lucas S."/>
            <person name="Copeland A."/>
            <person name="Lapidus A."/>
            <person name="Glavina del Rio T."/>
            <person name="Dalin E."/>
            <person name="Tice H."/>
            <person name="Bruce D."/>
            <person name="Goodwin L."/>
            <person name="Pitluck S."/>
            <person name="Kyrpides N."/>
            <person name="Mavromatis K."/>
            <person name="Ivanova N."/>
            <person name="Mikhailova N."/>
            <person name="Chertkov O."/>
            <person name="Brettin T."/>
            <person name="Detter J.C."/>
            <person name="Han C."/>
            <person name="Larimer F."/>
            <person name="Land M."/>
            <person name="Hauser L."/>
            <person name="Markowitz V."/>
            <person name="Cheng J.-F."/>
            <person name="Hugenholtz P."/>
            <person name="Woyke T."/>
            <person name="Wu D."/>
            <person name="Jando M."/>
            <person name="Schneider S."/>
            <person name="Klenk H.-P."/>
            <person name="Eisen J.A."/>
        </authorList>
    </citation>
    <scope>NUCLEOTIDE SEQUENCE [LARGE SCALE GENOMIC DNA]</scope>
    <source>
        <strain evidence="2">ATCC 19993 / DSM 43833 / CBS 139.67 / JCM 10125 / KCTC 9307 / NBRC 14880 / R51</strain>
    </source>
</reference>
<accession>D6Y6X7</accession>
<sequence>MKRDTILKLLTGLALLTTAIMTAGVIGGPPTGISWI</sequence>
<evidence type="ECO:0000313" key="1">
    <source>
        <dbReference type="EMBL" id="ADG89618.1"/>
    </source>
</evidence>
<dbReference type="STRING" id="469371.Tbis_2920"/>
<dbReference type="EMBL" id="CP001874">
    <property type="protein sequence ID" value="ADG89618.1"/>
    <property type="molecule type" value="Genomic_DNA"/>
</dbReference>
<evidence type="ECO:0000313" key="2">
    <source>
        <dbReference type="Proteomes" id="UP000006640"/>
    </source>
</evidence>
<dbReference type="HOGENOM" id="CLU_3359010_0_0_11"/>
<dbReference type="AlphaFoldDB" id="D6Y6X7"/>
<organism evidence="1 2">
    <name type="scientific">Thermobispora bispora (strain ATCC 19993 / DSM 43833 / CBS 139.67 / JCM 10125 / KCTC 9307 / NBRC 14880 / R51)</name>
    <dbReference type="NCBI Taxonomy" id="469371"/>
    <lineage>
        <taxon>Bacteria</taxon>
        <taxon>Bacillati</taxon>
        <taxon>Actinomycetota</taxon>
        <taxon>Actinomycetes</taxon>
        <taxon>Streptosporangiales</taxon>
        <taxon>Streptosporangiaceae</taxon>
        <taxon>Thermobispora</taxon>
    </lineage>
</organism>
<proteinExistence type="predicted"/>
<dbReference type="Proteomes" id="UP000006640">
    <property type="component" value="Chromosome"/>
</dbReference>
<protein>
    <submittedName>
        <fullName evidence="1">Uncharacterized protein</fullName>
    </submittedName>
</protein>
<name>D6Y6X7_THEBD</name>
<gene>
    <name evidence="1" type="ordered locus">Tbis_2920</name>
</gene>